<evidence type="ECO:0000313" key="10">
    <source>
        <dbReference type="EMBL" id="RXR06334.1"/>
    </source>
</evidence>
<dbReference type="GO" id="GO:0000156">
    <property type="term" value="F:phosphorelay response regulator activity"/>
    <property type="evidence" value="ECO:0007669"/>
    <property type="project" value="TreeGrafter"/>
</dbReference>
<dbReference type="InterPro" id="IPR001867">
    <property type="entry name" value="OmpR/PhoB-type_DNA-bd"/>
</dbReference>
<dbReference type="SUPFAM" id="SSF52172">
    <property type="entry name" value="CheY-like"/>
    <property type="match status" value="1"/>
</dbReference>
<feature type="modified residue" description="4-aspartylphosphate" evidence="6">
    <location>
        <position position="58"/>
    </location>
</feature>
<dbReference type="PROSITE" id="PS50110">
    <property type="entry name" value="RESPONSE_REGULATORY"/>
    <property type="match status" value="1"/>
</dbReference>
<dbReference type="InterPro" id="IPR036388">
    <property type="entry name" value="WH-like_DNA-bd_sf"/>
</dbReference>
<dbReference type="InterPro" id="IPR016032">
    <property type="entry name" value="Sig_transdc_resp-reg_C-effctor"/>
</dbReference>
<dbReference type="GO" id="GO:0006355">
    <property type="term" value="P:regulation of DNA-templated transcription"/>
    <property type="evidence" value="ECO:0007669"/>
    <property type="project" value="InterPro"/>
</dbReference>
<proteinExistence type="predicted"/>
<evidence type="ECO:0000256" key="6">
    <source>
        <dbReference type="PROSITE-ProRule" id="PRU00169"/>
    </source>
</evidence>
<dbReference type="InterPro" id="IPR011006">
    <property type="entry name" value="CheY-like_superfamily"/>
</dbReference>
<feature type="domain" description="Response regulatory" evidence="8">
    <location>
        <begin position="9"/>
        <end position="124"/>
    </location>
</feature>
<evidence type="ECO:0000313" key="11">
    <source>
        <dbReference type="Proteomes" id="UP000289784"/>
    </source>
</evidence>
<keyword evidence="1 6" id="KW-0597">Phosphoprotein</keyword>
<keyword evidence="4 7" id="KW-0238">DNA-binding</keyword>
<dbReference type="AlphaFoldDB" id="A0A4Q1JY35"/>
<accession>A0A4Q1JY35</accession>
<keyword evidence="5" id="KW-0804">Transcription</keyword>
<evidence type="ECO:0000256" key="2">
    <source>
        <dbReference type="ARBA" id="ARBA00023012"/>
    </source>
</evidence>
<evidence type="ECO:0000256" key="1">
    <source>
        <dbReference type="ARBA" id="ARBA00022553"/>
    </source>
</evidence>
<comment type="caution">
    <text evidence="10">The sequence shown here is derived from an EMBL/GenBank/DDBJ whole genome shotgun (WGS) entry which is preliminary data.</text>
</comment>
<protein>
    <submittedName>
        <fullName evidence="10">Response regulator transcription factor</fullName>
    </submittedName>
</protein>
<evidence type="ECO:0000256" key="5">
    <source>
        <dbReference type="ARBA" id="ARBA00023163"/>
    </source>
</evidence>
<dbReference type="Gene3D" id="1.10.10.10">
    <property type="entry name" value="Winged helix-like DNA-binding domain superfamily/Winged helix DNA-binding domain"/>
    <property type="match status" value="1"/>
</dbReference>
<dbReference type="FunFam" id="3.40.50.2300:FF:000001">
    <property type="entry name" value="DNA-binding response regulator PhoB"/>
    <property type="match status" value="1"/>
</dbReference>
<feature type="domain" description="OmpR/PhoB-type" evidence="9">
    <location>
        <begin position="134"/>
        <end position="231"/>
    </location>
</feature>
<dbReference type="Pfam" id="PF00072">
    <property type="entry name" value="Response_reg"/>
    <property type="match status" value="1"/>
</dbReference>
<dbReference type="Proteomes" id="UP000289784">
    <property type="component" value="Unassembled WGS sequence"/>
</dbReference>
<dbReference type="SMART" id="SM00448">
    <property type="entry name" value="REC"/>
    <property type="match status" value="1"/>
</dbReference>
<dbReference type="Gene3D" id="3.40.50.2300">
    <property type="match status" value="1"/>
</dbReference>
<evidence type="ECO:0000256" key="3">
    <source>
        <dbReference type="ARBA" id="ARBA00023015"/>
    </source>
</evidence>
<dbReference type="GO" id="GO:0005829">
    <property type="term" value="C:cytosol"/>
    <property type="evidence" value="ECO:0007669"/>
    <property type="project" value="TreeGrafter"/>
</dbReference>
<sequence>MSDRSTRKIVLLVEDNRQLSEAEGAFLESAGYDVDYAMDGMEGYRLATENHYDVIVLDVGLPRIDGLEFCRRLRTEARKATPVLMLTARDTLDDKVAGLEAGADDYLTKPFAVQELRARIEALVRRVRREVGGGEQLEVGGLVLDLLSHTVKREGRTLNVSPIGMQLLSILMRASPAVVSRQDIEREIWGGNLPDSDTLRSHLYNLRKVVDKPFDHPLIHTVMSFGFRIADARSEVSAT</sequence>
<dbReference type="InterPro" id="IPR039420">
    <property type="entry name" value="WalR-like"/>
</dbReference>
<evidence type="ECO:0000259" key="9">
    <source>
        <dbReference type="PROSITE" id="PS51755"/>
    </source>
</evidence>
<dbReference type="SMART" id="SM00862">
    <property type="entry name" value="Trans_reg_C"/>
    <property type="match status" value="1"/>
</dbReference>
<organism evidence="10 11">
    <name type="scientific">Pseudoxanthomonas composti</name>
    <dbReference type="NCBI Taxonomy" id="2137479"/>
    <lineage>
        <taxon>Bacteria</taxon>
        <taxon>Pseudomonadati</taxon>
        <taxon>Pseudomonadota</taxon>
        <taxon>Gammaproteobacteria</taxon>
        <taxon>Lysobacterales</taxon>
        <taxon>Lysobacteraceae</taxon>
        <taxon>Pseudoxanthomonas</taxon>
    </lineage>
</organism>
<dbReference type="GO" id="GO:0000976">
    <property type="term" value="F:transcription cis-regulatory region binding"/>
    <property type="evidence" value="ECO:0007669"/>
    <property type="project" value="TreeGrafter"/>
</dbReference>
<evidence type="ECO:0000256" key="7">
    <source>
        <dbReference type="PROSITE-ProRule" id="PRU01091"/>
    </source>
</evidence>
<dbReference type="SUPFAM" id="SSF46894">
    <property type="entry name" value="C-terminal effector domain of the bipartite response regulators"/>
    <property type="match status" value="1"/>
</dbReference>
<dbReference type="EMBL" id="SAWZ01000003">
    <property type="protein sequence ID" value="RXR06334.1"/>
    <property type="molecule type" value="Genomic_DNA"/>
</dbReference>
<dbReference type="FunFam" id="1.10.10.10:FF:000058">
    <property type="entry name" value="DNA-binding response OmpR family regulator"/>
    <property type="match status" value="1"/>
</dbReference>
<dbReference type="PANTHER" id="PTHR48111:SF22">
    <property type="entry name" value="REGULATOR OF RPOS"/>
    <property type="match status" value="1"/>
</dbReference>
<evidence type="ECO:0000259" key="8">
    <source>
        <dbReference type="PROSITE" id="PS50110"/>
    </source>
</evidence>
<dbReference type="GO" id="GO:0032993">
    <property type="term" value="C:protein-DNA complex"/>
    <property type="evidence" value="ECO:0007669"/>
    <property type="project" value="TreeGrafter"/>
</dbReference>
<feature type="DNA-binding region" description="OmpR/PhoB-type" evidence="7">
    <location>
        <begin position="134"/>
        <end position="231"/>
    </location>
</feature>
<keyword evidence="2" id="KW-0902">Two-component regulatory system</keyword>
<dbReference type="PROSITE" id="PS51755">
    <property type="entry name" value="OMPR_PHOB"/>
    <property type="match status" value="1"/>
</dbReference>
<gene>
    <name evidence="10" type="ORF">EPA99_06655</name>
</gene>
<keyword evidence="3" id="KW-0805">Transcription regulation</keyword>
<dbReference type="PANTHER" id="PTHR48111">
    <property type="entry name" value="REGULATOR OF RPOS"/>
    <property type="match status" value="1"/>
</dbReference>
<dbReference type="Gene3D" id="6.10.250.690">
    <property type="match status" value="1"/>
</dbReference>
<dbReference type="OrthoDB" id="9802426at2"/>
<keyword evidence="11" id="KW-1185">Reference proteome</keyword>
<dbReference type="Pfam" id="PF00486">
    <property type="entry name" value="Trans_reg_C"/>
    <property type="match status" value="1"/>
</dbReference>
<dbReference type="InterPro" id="IPR001789">
    <property type="entry name" value="Sig_transdc_resp-reg_receiver"/>
</dbReference>
<dbReference type="CDD" id="cd00383">
    <property type="entry name" value="trans_reg_C"/>
    <property type="match status" value="1"/>
</dbReference>
<dbReference type="CDD" id="cd17574">
    <property type="entry name" value="REC_OmpR"/>
    <property type="match status" value="1"/>
</dbReference>
<name>A0A4Q1JY35_9GAMM</name>
<evidence type="ECO:0000256" key="4">
    <source>
        <dbReference type="ARBA" id="ARBA00023125"/>
    </source>
</evidence>
<reference evidence="10 11" key="1">
    <citation type="submission" date="2019-01" db="EMBL/GenBank/DDBJ databases">
        <title>Pseudoxanthomonas composti sp. nov., isolated from compost.</title>
        <authorList>
            <person name="Yang G."/>
        </authorList>
    </citation>
    <scope>NUCLEOTIDE SEQUENCE [LARGE SCALE GENOMIC DNA]</scope>
    <source>
        <strain evidence="10 11">GSS15</strain>
    </source>
</reference>